<evidence type="ECO:0000313" key="7">
    <source>
        <dbReference type="EMBL" id="MFC3033292.1"/>
    </source>
</evidence>
<feature type="transmembrane region" description="Helical" evidence="6">
    <location>
        <begin position="277"/>
        <end position="294"/>
    </location>
</feature>
<protein>
    <submittedName>
        <fullName evidence="7">Basic amino acid antiporter YfcC</fullName>
    </submittedName>
</protein>
<evidence type="ECO:0000256" key="5">
    <source>
        <dbReference type="ARBA" id="ARBA00023136"/>
    </source>
</evidence>
<accession>A0ABV7CL90</accession>
<dbReference type="Proteomes" id="UP001595453">
    <property type="component" value="Unassembled WGS sequence"/>
</dbReference>
<evidence type="ECO:0000256" key="6">
    <source>
        <dbReference type="SAM" id="Phobius"/>
    </source>
</evidence>
<dbReference type="PANTHER" id="PTHR43652">
    <property type="entry name" value="BASIC AMINO ACID ANTIPORTER YFCC-RELATED"/>
    <property type="match status" value="1"/>
</dbReference>
<dbReference type="InterPro" id="IPR051679">
    <property type="entry name" value="DASS-Related_Transporters"/>
</dbReference>
<dbReference type="NCBIfam" id="NF008611">
    <property type="entry name" value="PRK11588.1"/>
    <property type="match status" value="1"/>
</dbReference>
<name>A0ABV7CL90_9GAMM</name>
<feature type="transmembrane region" description="Helical" evidence="6">
    <location>
        <begin position="245"/>
        <end position="265"/>
    </location>
</feature>
<keyword evidence="4 6" id="KW-1133">Transmembrane helix</keyword>
<feature type="transmembrane region" description="Helical" evidence="6">
    <location>
        <begin position="205"/>
        <end position="224"/>
    </location>
</feature>
<proteinExistence type="predicted"/>
<feature type="transmembrane region" description="Helical" evidence="6">
    <location>
        <begin position="345"/>
        <end position="368"/>
    </location>
</feature>
<gene>
    <name evidence="7" type="primary">yfcC</name>
    <name evidence="7" type="ORF">ACFOEE_12245</name>
</gene>
<evidence type="ECO:0000256" key="1">
    <source>
        <dbReference type="ARBA" id="ARBA00004651"/>
    </source>
</evidence>
<evidence type="ECO:0000256" key="3">
    <source>
        <dbReference type="ARBA" id="ARBA00022692"/>
    </source>
</evidence>
<evidence type="ECO:0000256" key="4">
    <source>
        <dbReference type="ARBA" id="ARBA00022989"/>
    </source>
</evidence>
<reference evidence="8" key="1">
    <citation type="journal article" date="2019" name="Int. J. Syst. Evol. Microbiol.">
        <title>The Global Catalogue of Microorganisms (GCM) 10K type strain sequencing project: providing services to taxonomists for standard genome sequencing and annotation.</title>
        <authorList>
            <consortium name="The Broad Institute Genomics Platform"/>
            <consortium name="The Broad Institute Genome Sequencing Center for Infectious Disease"/>
            <person name="Wu L."/>
            <person name="Ma J."/>
        </authorList>
    </citation>
    <scope>NUCLEOTIDE SEQUENCE [LARGE SCALE GENOMIC DNA]</scope>
    <source>
        <strain evidence="8">KCTC 42730</strain>
    </source>
</reference>
<dbReference type="PANTHER" id="PTHR43652:SF2">
    <property type="entry name" value="BASIC AMINO ACID ANTIPORTER YFCC-RELATED"/>
    <property type="match status" value="1"/>
</dbReference>
<evidence type="ECO:0000313" key="8">
    <source>
        <dbReference type="Proteomes" id="UP001595453"/>
    </source>
</evidence>
<dbReference type="InterPro" id="IPR018385">
    <property type="entry name" value="C4_dicarb_anaerob_car-like"/>
</dbReference>
<feature type="transmembrane region" description="Helical" evidence="6">
    <location>
        <begin position="165"/>
        <end position="185"/>
    </location>
</feature>
<feature type="transmembrane region" description="Helical" evidence="6">
    <location>
        <begin position="140"/>
        <end position="158"/>
    </location>
</feature>
<dbReference type="EMBL" id="JBHRSD010000018">
    <property type="protein sequence ID" value="MFC3033292.1"/>
    <property type="molecule type" value="Genomic_DNA"/>
</dbReference>
<dbReference type="RefSeq" id="WP_377124628.1">
    <property type="nucleotide sequence ID" value="NZ_JBHRSD010000018.1"/>
</dbReference>
<keyword evidence="2" id="KW-1003">Cell membrane</keyword>
<feature type="transmembrane region" description="Helical" evidence="6">
    <location>
        <begin position="314"/>
        <end position="333"/>
    </location>
</feature>
<dbReference type="Pfam" id="PF03606">
    <property type="entry name" value="DcuC"/>
    <property type="match status" value="1"/>
</dbReference>
<comment type="caution">
    <text evidence="7">The sequence shown here is derived from an EMBL/GenBank/DDBJ whole genome shotgun (WGS) entry which is preliminary data.</text>
</comment>
<organism evidence="7 8">
    <name type="scientific">Pseudoalteromonas fenneropenaei</name>
    <dbReference type="NCBI Taxonomy" id="1737459"/>
    <lineage>
        <taxon>Bacteria</taxon>
        <taxon>Pseudomonadati</taxon>
        <taxon>Pseudomonadota</taxon>
        <taxon>Gammaproteobacteria</taxon>
        <taxon>Alteromonadales</taxon>
        <taxon>Pseudoalteromonadaceae</taxon>
        <taxon>Pseudoalteromonas</taxon>
    </lineage>
</organism>
<keyword evidence="8" id="KW-1185">Reference proteome</keyword>
<feature type="transmembrane region" description="Helical" evidence="6">
    <location>
        <begin position="442"/>
        <end position="464"/>
    </location>
</feature>
<keyword evidence="3 6" id="KW-0812">Transmembrane</keyword>
<feature type="transmembrane region" description="Helical" evidence="6">
    <location>
        <begin position="82"/>
        <end position="103"/>
    </location>
</feature>
<evidence type="ECO:0000256" key="2">
    <source>
        <dbReference type="ARBA" id="ARBA00022475"/>
    </source>
</evidence>
<feature type="transmembrane region" description="Helical" evidence="6">
    <location>
        <begin position="417"/>
        <end position="436"/>
    </location>
</feature>
<keyword evidence="5 6" id="KW-0472">Membrane</keyword>
<sequence length="467" mass="49630">MKKTIAMPDAFVILLSLALFTTVASYWVIPGYFLPLTEGQSLIALDDFRAAEAPTPLPLFAEGGGAGLVNVLFEGLVSGDRFGAAIGVIAFILITGGAFGVVMHTCAIENGMLVLIAKTSTLDWLFLPVLFLVFSVGGAVFGMGEEAIAFCIVLFPILKQLGYDAAVTVMVTYVATQVGFATSPINPFSIAIAQGIAELPLFSGAWLRVVAFVVLNSIALWFTLSYARHIRKAPQALAAKSEHRLSALDATILSVFTLCLAWVVYGVTVKGYYIPELAAQFFVLGISVAAVAKFGGRSSVQQSVDAFKQGSAELLPAALLVGLAKGLVILLGGTSLHQPSMLNTLLFHCAALITLVPDYIAAVAMYVFQSVFNFFVSSGSGQAAITMPLMSPLSDLIGVSRQTAVLAFQLGDGLTNIIIPTSASLIGCLGVTNLAWGEWFKLIWRLMLLLFVAAIALMLFAQFIEYQ</sequence>
<comment type="subcellular location">
    <subcellularLocation>
        <location evidence="1">Cell membrane</location>
        <topology evidence="1">Multi-pass membrane protein</topology>
    </subcellularLocation>
</comment>